<dbReference type="InterPro" id="IPR011250">
    <property type="entry name" value="OMP/PagP_B-barrel"/>
</dbReference>
<evidence type="ECO:0000256" key="4">
    <source>
        <dbReference type="ARBA" id="ARBA00038306"/>
    </source>
</evidence>
<feature type="region of interest" description="Disordered" evidence="5">
    <location>
        <begin position="14"/>
        <end position="34"/>
    </location>
</feature>
<keyword evidence="3" id="KW-0472">Membrane</keyword>
<dbReference type="Gene3D" id="2.40.160.20">
    <property type="match status" value="2"/>
</dbReference>
<keyword evidence="8" id="KW-1185">Reference proteome</keyword>
<name>A0A369TDN3_9PROT</name>
<gene>
    <name evidence="7" type="ORF">DRB17_03190</name>
</gene>
<feature type="domain" description="Outer membrane protein beta-barrel" evidence="6">
    <location>
        <begin position="687"/>
        <end position="880"/>
    </location>
</feature>
<dbReference type="EMBL" id="QPMH01000002">
    <property type="protein sequence ID" value="RDD63461.1"/>
    <property type="molecule type" value="Genomic_DNA"/>
</dbReference>
<comment type="caution">
    <text evidence="7">The sequence shown here is derived from an EMBL/GenBank/DDBJ whole genome shotgun (WGS) entry which is preliminary data.</text>
</comment>
<evidence type="ECO:0000256" key="2">
    <source>
        <dbReference type="ARBA" id="ARBA00022729"/>
    </source>
</evidence>
<sequence>MLWIAGGFSLVAGRRGQSRRAQSRSIPPGPPGERGIHKMCKCARKPWSFAALLMAGSCLAGLPAAAQTVDESPDRDQGGAEAPMRAPEEGEGPYKGLRLGSFLVDPGISVTETYDDNIFAQKTGEEDDLITIVSPTLDVRSDWERHAVGFRAGADIAFYGENQDEDYQDAFVGLNGRYDLSSTSNIFAGLDFAREHEERDSPDDPFAADEPTTYTDLQGVLGTEHRLGDVRLRVGGTAQNLDFRDVDQVGGGEINNDDRDRNQYEVGSRATLLSNPVWQPFVQAAWDVREYDDGRDDFGFERDSDGYSAAIGTNVRLGQGARGEVLAGYMQQDYEDSRFGTVDGLDIGARLNVRATPRVSFNAYLDRSIEETTLIGSPASIDTVGGVTVSHRLSDRLTASVPLYHVRSDFERIDRTDDTTGVGLQLRYLLTSNLYVEGGYNFERRESSDPSEDYDNNIIFARLGAQLSETTFDPVPVYAKHGLYGGLQAGHSVLGTEVDGPRGPGGSGSVGNEQADDGYVAGGFVGYAAMLDRWQYGVELEADRGDADWDHDNAPGDRDFSAQRDVSYGGAVRLGYLLNPRGLVYTRVGLVRTQFDTFYDDGRGNVVDFEETQTGIRFGAGVEVSLSERVFWRADWTYTAYDDYDVDYTRGVDTFDNDESLFRIGLGYRLYDTRADGGEEEARIAHDFNGAYGGGQLGWTWLETENEGGRGRPIGTSFLSVERGGDGPAGGIFGGYGQTFGPIYAGVEVDAEVASADWDVERVPGRRVYSVKKDYAVGGGVRVGYVLADAALIYGRVGAVLGGFSTSYKLADSGVDEDDERTEPGIRFGGGVEVPASERLFVRLDYTFTDYDSYSIDYGPGSDRFDNDESLIRVGVGYRF</sequence>
<proteinExistence type="inferred from homology"/>
<feature type="domain" description="Outer membrane protein beta-barrel" evidence="6">
    <location>
        <begin position="481"/>
        <end position="669"/>
    </location>
</feature>
<reference evidence="7 8" key="1">
    <citation type="submission" date="2018-07" db="EMBL/GenBank/DDBJ databases">
        <title>Venubactetium sediminum gen. nov., sp. nov., isolated from a marine solar saltern.</title>
        <authorList>
            <person name="Wang S."/>
        </authorList>
    </citation>
    <scope>NUCLEOTIDE SEQUENCE [LARGE SCALE GENOMIC DNA]</scope>
    <source>
        <strain evidence="7 8">WD2A32</strain>
    </source>
</reference>
<dbReference type="InterPro" id="IPR027385">
    <property type="entry name" value="Beta-barrel_OMP"/>
</dbReference>
<organism evidence="7 8">
    <name type="scientific">Ferruginivarius sediminum</name>
    <dbReference type="NCBI Taxonomy" id="2661937"/>
    <lineage>
        <taxon>Bacteria</taxon>
        <taxon>Pseudomonadati</taxon>
        <taxon>Pseudomonadota</taxon>
        <taxon>Alphaproteobacteria</taxon>
        <taxon>Rhodospirillales</taxon>
        <taxon>Rhodospirillaceae</taxon>
        <taxon>Ferruginivarius</taxon>
    </lineage>
</organism>
<dbReference type="SUPFAM" id="SSF56925">
    <property type="entry name" value="OMPA-like"/>
    <property type="match status" value="2"/>
</dbReference>
<keyword evidence="2" id="KW-0732">Signal</keyword>
<dbReference type="Pfam" id="PF13505">
    <property type="entry name" value="OMP_b-brl"/>
    <property type="match status" value="2"/>
</dbReference>
<dbReference type="Proteomes" id="UP000253941">
    <property type="component" value="Unassembled WGS sequence"/>
</dbReference>
<dbReference type="Pfam" id="PF10082">
    <property type="entry name" value="BBP2_2"/>
    <property type="match status" value="1"/>
</dbReference>
<evidence type="ECO:0000313" key="7">
    <source>
        <dbReference type="EMBL" id="RDD63461.1"/>
    </source>
</evidence>
<evidence type="ECO:0000256" key="3">
    <source>
        <dbReference type="ARBA" id="ARBA00023136"/>
    </source>
</evidence>
<protein>
    <recommendedName>
        <fullName evidence="6">Outer membrane protein beta-barrel domain-containing protein</fullName>
    </recommendedName>
</protein>
<evidence type="ECO:0000256" key="5">
    <source>
        <dbReference type="SAM" id="MobiDB-lite"/>
    </source>
</evidence>
<accession>A0A369TDN3</accession>
<dbReference type="InterPro" id="IPR051692">
    <property type="entry name" value="OMP-like"/>
</dbReference>
<dbReference type="AlphaFoldDB" id="A0A369TDN3"/>
<dbReference type="PANTHER" id="PTHR34001">
    <property type="entry name" value="BLL7405 PROTEIN"/>
    <property type="match status" value="1"/>
</dbReference>
<comment type="subcellular location">
    <subcellularLocation>
        <location evidence="1">Membrane</location>
    </subcellularLocation>
</comment>
<evidence type="ECO:0000313" key="8">
    <source>
        <dbReference type="Proteomes" id="UP000253941"/>
    </source>
</evidence>
<comment type="similarity">
    <text evidence="4">Belongs to the Omp25/RopB family.</text>
</comment>
<dbReference type="GO" id="GO:0016020">
    <property type="term" value="C:membrane"/>
    <property type="evidence" value="ECO:0007669"/>
    <property type="project" value="UniProtKB-SubCell"/>
</dbReference>
<dbReference type="InterPro" id="IPR018759">
    <property type="entry name" value="BBP2_2"/>
</dbReference>
<dbReference type="PANTHER" id="PTHR34001:SF3">
    <property type="entry name" value="BLL7405 PROTEIN"/>
    <property type="match status" value="1"/>
</dbReference>
<feature type="region of interest" description="Disordered" evidence="5">
    <location>
        <begin position="69"/>
        <end position="92"/>
    </location>
</feature>
<evidence type="ECO:0000256" key="1">
    <source>
        <dbReference type="ARBA" id="ARBA00004370"/>
    </source>
</evidence>
<evidence type="ECO:0000259" key="6">
    <source>
        <dbReference type="Pfam" id="PF13505"/>
    </source>
</evidence>